<feature type="domain" description="Tim10-like" evidence="2">
    <location>
        <begin position="20"/>
        <end position="75"/>
    </location>
</feature>
<keyword evidence="1" id="KW-0999">Mitochondrion inner membrane</keyword>
<keyword evidence="1" id="KW-0143">Chaperone</keyword>
<dbReference type="InterPro" id="IPR035427">
    <property type="entry name" value="Tim10-like_dom_sf"/>
</dbReference>
<dbReference type="Gene3D" id="1.10.287.810">
    <property type="entry name" value="Mitochondrial import inner membrane translocase subunit tim13 like domains"/>
    <property type="match status" value="1"/>
</dbReference>
<dbReference type="Pfam" id="PF02953">
    <property type="entry name" value="zf-Tim10_DDP"/>
    <property type="match status" value="1"/>
</dbReference>
<gene>
    <name evidence="3" type="ORF">IE077_000669</name>
</gene>
<dbReference type="Proteomes" id="UP000823046">
    <property type="component" value="Unassembled WGS sequence"/>
</dbReference>
<reference evidence="3 4" key="1">
    <citation type="journal article" date="2020" name="bioRxiv">
        <title>Metabolic contributions of an alphaproteobacterial endosymbiont in the apicomplexan Cardiosporidium cionae.</title>
        <authorList>
            <person name="Hunter E.S."/>
            <person name="Paight C.J."/>
            <person name="Lane C.E."/>
        </authorList>
    </citation>
    <scope>NUCLEOTIDE SEQUENCE [LARGE SCALE GENOMIC DNA]</scope>
    <source>
        <strain evidence="3">ESH_2018</strain>
    </source>
</reference>
<evidence type="ECO:0000259" key="2">
    <source>
        <dbReference type="Pfam" id="PF02953"/>
    </source>
</evidence>
<dbReference type="EMBL" id="JADAQX010000630">
    <property type="protein sequence ID" value="KAF8819706.1"/>
    <property type="molecule type" value="Genomic_DNA"/>
</dbReference>
<comment type="function">
    <text evidence="1">Mitochondrial intermembrane chaperone that participates in the import and insertion of some multi-pass transmembrane proteins into the mitochondrial inner membrane. Also required for the transfer of beta-barrel precursors from the TOM complex to the sorting and assembly machinery (SAM complex) of the outer membrane. Acts as a chaperone-like protein that protects the hydrophobic precursors from aggregation and guide them through the mitochondrial intermembrane space.</text>
</comment>
<keyword evidence="1" id="KW-0472">Membrane</keyword>
<dbReference type="SUPFAM" id="SSF144122">
    <property type="entry name" value="Tim10-like"/>
    <property type="match status" value="1"/>
</dbReference>
<keyword evidence="4" id="KW-1185">Reference proteome</keyword>
<comment type="domain">
    <text evidence="1">The twin CX3C motif contains 4 conserved Cys residues that form 2 disulfide bonds in the mitochondrial intermembrane space.</text>
</comment>
<sequence>MEDNENSASVDQTMAILKLQAVMQGHEAAVKILGRCFSRCVDYPGTSLSRTQQQCIWNCSQRILDTQNFVQQRFASARGNALQGETSLQN</sequence>
<name>A0ABQ7J6U3_9APIC</name>
<comment type="subcellular location">
    <subcellularLocation>
        <location evidence="1">Mitochondrion inner membrane</location>
        <topology evidence="1">Peripheral membrane protein</topology>
        <orientation evidence="1">Intermembrane side</orientation>
    </subcellularLocation>
</comment>
<comment type="caution">
    <text evidence="3">The sequence shown here is derived from an EMBL/GenBank/DDBJ whole genome shotgun (WGS) entry which is preliminary data.</text>
</comment>
<evidence type="ECO:0000313" key="4">
    <source>
        <dbReference type="Proteomes" id="UP000823046"/>
    </source>
</evidence>
<keyword evidence="1" id="KW-0811">Translocation</keyword>
<keyword evidence="1" id="KW-0653">Protein transport</keyword>
<keyword evidence="1" id="KW-0813">Transport</keyword>
<comment type="subunit">
    <text evidence="1">Heterohexamer.</text>
</comment>
<evidence type="ECO:0000313" key="3">
    <source>
        <dbReference type="EMBL" id="KAF8819706.1"/>
    </source>
</evidence>
<protein>
    <recommendedName>
        <fullName evidence="1">Mitochondrial import inner membrane translocase subunit</fullName>
    </recommendedName>
</protein>
<dbReference type="InterPro" id="IPR004217">
    <property type="entry name" value="Tim10-like"/>
</dbReference>
<keyword evidence="1" id="KW-0496">Mitochondrion</keyword>
<organism evidence="3 4">
    <name type="scientific">Cardiosporidium cionae</name>
    <dbReference type="NCBI Taxonomy" id="476202"/>
    <lineage>
        <taxon>Eukaryota</taxon>
        <taxon>Sar</taxon>
        <taxon>Alveolata</taxon>
        <taxon>Apicomplexa</taxon>
        <taxon>Aconoidasida</taxon>
        <taxon>Nephromycida</taxon>
        <taxon>Cardiosporidium</taxon>
    </lineage>
</organism>
<comment type="similarity">
    <text evidence="1">Belongs to the small Tim family.</text>
</comment>
<proteinExistence type="inferred from homology"/>
<keyword evidence="1" id="KW-1015">Disulfide bond</keyword>
<evidence type="ECO:0000256" key="1">
    <source>
        <dbReference type="RuleBase" id="RU367043"/>
    </source>
</evidence>
<accession>A0ABQ7J6U3</accession>